<dbReference type="AlphaFoldDB" id="A0AA87Q6Q0"/>
<dbReference type="EMBL" id="BAYX01000003">
    <property type="protein sequence ID" value="GAJ92294.1"/>
    <property type="molecule type" value="Genomic_DNA"/>
</dbReference>
<evidence type="ECO:0000313" key="1">
    <source>
        <dbReference type="EMBL" id="GAJ92294.1"/>
    </source>
</evidence>
<comment type="caution">
    <text evidence="1">The sequence shown here is derived from an EMBL/GenBank/DDBJ whole genome shotgun (WGS) entry which is preliminary data.</text>
</comment>
<evidence type="ECO:0000313" key="2">
    <source>
        <dbReference type="Proteomes" id="UP000026941"/>
    </source>
</evidence>
<organism evidence="1 2">
    <name type="scientific">Rhizobium rhizogenes NBRC 13257</name>
    <dbReference type="NCBI Taxonomy" id="1220581"/>
    <lineage>
        <taxon>Bacteria</taxon>
        <taxon>Pseudomonadati</taxon>
        <taxon>Pseudomonadota</taxon>
        <taxon>Alphaproteobacteria</taxon>
        <taxon>Hyphomicrobiales</taxon>
        <taxon>Rhizobiaceae</taxon>
        <taxon>Rhizobium/Agrobacterium group</taxon>
        <taxon>Rhizobium</taxon>
    </lineage>
</organism>
<dbReference type="InterPro" id="IPR027417">
    <property type="entry name" value="P-loop_NTPase"/>
</dbReference>
<gene>
    <name evidence="1" type="ORF">RRH01S_03_03670</name>
</gene>
<sequence length="104" mass="11926">MGAKRILLDYIFEKRDSFEWFCGLLPVTIPIHLFTIWAPLDTVVAREASRPGRERLGDRVLQTYKALQCNLPFLGEIIENNDAIEVVARRIDRMIPTSAGLQVR</sequence>
<reference evidence="1 2" key="1">
    <citation type="submission" date="2014-05" db="EMBL/GenBank/DDBJ databases">
        <title>Whole genome shotgun sequence of Rhizobium rhizogenes NBRC 13257.</title>
        <authorList>
            <person name="Katano-Makiyama Y."/>
            <person name="Hosoyama A."/>
            <person name="Hashimoto M."/>
            <person name="Hosoyama Y."/>
            <person name="Noguchi M."/>
            <person name="Tsuchikane K."/>
            <person name="Kimura A."/>
            <person name="Ohji S."/>
            <person name="Ichikawa N."/>
            <person name="Yamazoe A."/>
            <person name="Fujita N."/>
        </authorList>
    </citation>
    <scope>NUCLEOTIDE SEQUENCE [LARGE SCALE GENOMIC DNA]</scope>
    <source>
        <strain evidence="1 2">NBRC 13257</strain>
    </source>
</reference>
<accession>A0AA87Q6Q0</accession>
<dbReference type="Gene3D" id="3.40.50.300">
    <property type="entry name" value="P-loop containing nucleotide triphosphate hydrolases"/>
    <property type="match status" value="1"/>
</dbReference>
<protein>
    <submittedName>
        <fullName evidence="1">Uncharacterized protein</fullName>
    </submittedName>
</protein>
<name>A0AA87Q6Q0_RHIRH</name>
<proteinExistence type="predicted"/>
<dbReference type="Proteomes" id="UP000026941">
    <property type="component" value="Unassembled WGS sequence"/>
</dbReference>